<keyword evidence="3 5" id="KW-0862">Zinc</keyword>
<evidence type="ECO:0000256" key="6">
    <source>
        <dbReference type="PROSITE-ProRule" id="PRU00236"/>
    </source>
</evidence>
<dbReference type="HAMAP" id="MF_01967">
    <property type="entry name" value="Sirtuin_ClassII"/>
    <property type="match status" value="1"/>
</dbReference>
<dbReference type="InterPro" id="IPR029035">
    <property type="entry name" value="DHS-like_NAD/FAD-binding_dom"/>
</dbReference>
<accession>A0A1H2I511</accession>
<feature type="binding site" evidence="5 6">
    <location>
        <position position="153"/>
    </location>
    <ligand>
        <name>Zn(2+)</name>
        <dbReference type="ChEBI" id="CHEBI:29105"/>
    </ligand>
</feature>
<comment type="function">
    <text evidence="5">NAD-dependent protein deacetylase which modulates the activities of several enzymes which are inactive in their acetylated form.</text>
</comment>
<evidence type="ECO:0000256" key="5">
    <source>
        <dbReference type="HAMAP-Rule" id="MF_01967"/>
    </source>
</evidence>
<organism evidence="8 9">
    <name type="scientific">Gordonia westfalica</name>
    <dbReference type="NCBI Taxonomy" id="158898"/>
    <lineage>
        <taxon>Bacteria</taxon>
        <taxon>Bacillati</taxon>
        <taxon>Actinomycetota</taxon>
        <taxon>Actinomycetes</taxon>
        <taxon>Mycobacteriales</taxon>
        <taxon>Gordoniaceae</taxon>
        <taxon>Gordonia</taxon>
    </lineage>
</organism>
<evidence type="ECO:0000256" key="4">
    <source>
        <dbReference type="ARBA" id="ARBA00023027"/>
    </source>
</evidence>
<feature type="binding site" evidence="5">
    <location>
        <begin position="127"/>
        <end position="130"/>
    </location>
    <ligand>
        <name>NAD(+)</name>
        <dbReference type="ChEBI" id="CHEBI:57540"/>
    </ligand>
</feature>
<dbReference type="GO" id="GO:0008270">
    <property type="term" value="F:zinc ion binding"/>
    <property type="evidence" value="ECO:0007669"/>
    <property type="project" value="UniProtKB-UniRule"/>
</dbReference>
<evidence type="ECO:0000256" key="2">
    <source>
        <dbReference type="ARBA" id="ARBA00022723"/>
    </source>
</evidence>
<dbReference type="SUPFAM" id="SSF52467">
    <property type="entry name" value="DHS-like NAD/FAD-binding domain"/>
    <property type="match status" value="1"/>
</dbReference>
<feature type="binding site" evidence="5 6">
    <location>
        <position position="207"/>
    </location>
    <ligand>
        <name>Zn(2+)</name>
        <dbReference type="ChEBI" id="CHEBI:29105"/>
    </ligand>
</feature>
<dbReference type="InterPro" id="IPR026591">
    <property type="entry name" value="Sirtuin_cat_small_dom_sf"/>
</dbReference>
<comment type="cofactor">
    <cofactor evidence="5">
        <name>Zn(2+)</name>
        <dbReference type="ChEBI" id="CHEBI:29105"/>
    </cofactor>
    <text evidence="5">Binds 1 zinc ion per subunit.</text>
</comment>
<dbReference type="EMBL" id="FNLM01000034">
    <property type="protein sequence ID" value="SDU39104.1"/>
    <property type="molecule type" value="Genomic_DNA"/>
</dbReference>
<dbReference type="InterPro" id="IPR003000">
    <property type="entry name" value="Sirtuin"/>
</dbReference>
<keyword evidence="1 5" id="KW-0808">Transferase</keyword>
<keyword evidence="5" id="KW-0963">Cytoplasm</keyword>
<keyword evidence="2 5" id="KW-0479">Metal-binding</keyword>
<feature type="binding site" evidence="5">
    <location>
        <begin position="273"/>
        <end position="275"/>
    </location>
    <ligand>
        <name>NAD(+)</name>
        <dbReference type="ChEBI" id="CHEBI:57540"/>
    </ligand>
</feature>
<comment type="similarity">
    <text evidence="5">Belongs to the sirtuin family. Class II subfamily.</text>
</comment>
<feature type="domain" description="Deacetylase sirtuin-type" evidence="7">
    <location>
        <begin position="23"/>
        <end position="301"/>
    </location>
</feature>
<sequence>MRTLPILGRVRTRLQLGQAPAEHTPLDDDVAERIELAGDILGGRRFAVLTGAGISTDSGIPDYRSPGSPPRTPMTLEMFLSSPEFRRHYWARNHLGWRHMDAALPNAAHRALTDLQSSGAVSTVITQNVDMLHTKARTRGVLELHGCYGRVRCLTCDWRISRHRLAELLESVNPGFAERVAGRGAIEVAPDADATLSDTSDFVMIDCPHCGGILKPDIVYFGETVPKPLVEQSFSAVDDADALLVVGSSLTVMSGLRFARRTHRAGKPLIIVNRGHTRGDELATLKIDHRAGVVLPALASG</sequence>
<dbReference type="STRING" id="158898.SAMN04488548_134866"/>
<dbReference type="Gene3D" id="3.40.50.1220">
    <property type="entry name" value="TPP-binding domain"/>
    <property type="match status" value="1"/>
</dbReference>
<feature type="binding site" evidence="5 6">
    <location>
        <position position="156"/>
    </location>
    <ligand>
        <name>Zn(2+)</name>
        <dbReference type="ChEBI" id="CHEBI:29105"/>
    </ligand>
</feature>
<keyword evidence="4 5" id="KW-0520">NAD</keyword>
<evidence type="ECO:0000256" key="1">
    <source>
        <dbReference type="ARBA" id="ARBA00022679"/>
    </source>
</evidence>
<name>A0A1H2I511_9ACTN</name>
<dbReference type="AlphaFoldDB" id="A0A1H2I511"/>
<evidence type="ECO:0000313" key="8">
    <source>
        <dbReference type="EMBL" id="SDU39104.1"/>
    </source>
</evidence>
<dbReference type="PANTHER" id="PTHR11085">
    <property type="entry name" value="NAD-DEPENDENT PROTEIN DEACYLASE SIRTUIN-5, MITOCHONDRIAL-RELATED"/>
    <property type="match status" value="1"/>
</dbReference>
<evidence type="ECO:0000259" key="7">
    <source>
        <dbReference type="PROSITE" id="PS50305"/>
    </source>
</evidence>
<protein>
    <recommendedName>
        <fullName evidence="5">NAD-dependent protein deacetylase</fullName>
        <ecNumber evidence="5">2.3.1.286</ecNumber>
    </recommendedName>
    <alternativeName>
        <fullName evidence="5">Regulatory protein SIR2 homolog</fullName>
    </alternativeName>
</protein>
<dbReference type="Proteomes" id="UP000183180">
    <property type="component" value="Unassembled WGS sequence"/>
</dbReference>
<comment type="catalytic activity">
    <reaction evidence="5">
        <text>N(6)-acetyl-L-lysyl-[protein] + NAD(+) + H2O = 2''-O-acetyl-ADP-D-ribose + nicotinamide + L-lysyl-[protein]</text>
        <dbReference type="Rhea" id="RHEA:43636"/>
        <dbReference type="Rhea" id="RHEA-COMP:9752"/>
        <dbReference type="Rhea" id="RHEA-COMP:10731"/>
        <dbReference type="ChEBI" id="CHEBI:15377"/>
        <dbReference type="ChEBI" id="CHEBI:17154"/>
        <dbReference type="ChEBI" id="CHEBI:29969"/>
        <dbReference type="ChEBI" id="CHEBI:57540"/>
        <dbReference type="ChEBI" id="CHEBI:61930"/>
        <dbReference type="ChEBI" id="CHEBI:83767"/>
        <dbReference type="EC" id="2.3.1.286"/>
    </reaction>
</comment>
<feature type="binding site" evidence="5">
    <location>
        <begin position="247"/>
        <end position="249"/>
    </location>
    <ligand>
        <name>NAD(+)</name>
        <dbReference type="ChEBI" id="CHEBI:57540"/>
    </ligand>
</feature>
<dbReference type="GO" id="GO:0005737">
    <property type="term" value="C:cytoplasm"/>
    <property type="evidence" value="ECO:0007669"/>
    <property type="project" value="UniProtKB-SubCell"/>
</dbReference>
<feature type="binding site" evidence="5 6">
    <location>
        <position position="210"/>
    </location>
    <ligand>
        <name>Zn(2+)</name>
        <dbReference type="ChEBI" id="CHEBI:29105"/>
    </ligand>
</feature>
<gene>
    <name evidence="5" type="primary">cobB</name>
    <name evidence="8" type="ORF">SAMN04488548_134866</name>
</gene>
<proteinExistence type="inferred from homology"/>
<dbReference type="GO" id="GO:0070403">
    <property type="term" value="F:NAD+ binding"/>
    <property type="evidence" value="ECO:0007669"/>
    <property type="project" value="UniProtKB-UniRule"/>
</dbReference>
<evidence type="ECO:0000313" key="9">
    <source>
        <dbReference type="Proteomes" id="UP000183180"/>
    </source>
</evidence>
<dbReference type="GO" id="GO:0017136">
    <property type="term" value="F:histone deacetylase activity, NAD-dependent"/>
    <property type="evidence" value="ECO:0007669"/>
    <property type="project" value="TreeGrafter"/>
</dbReference>
<dbReference type="InterPro" id="IPR026590">
    <property type="entry name" value="Ssirtuin_cat_dom"/>
</dbReference>
<dbReference type="Gene3D" id="3.30.1600.10">
    <property type="entry name" value="SIR2/SIRT2 'Small Domain"/>
    <property type="match status" value="1"/>
</dbReference>
<dbReference type="PROSITE" id="PS50305">
    <property type="entry name" value="SIRTUIN"/>
    <property type="match status" value="1"/>
</dbReference>
<dbReference type="Pfam" id="PF02146">
    <property type="entry name" value="SIR2"/>
    <property type="match status" value="1"/>
</dbReference>
<dbReference type="InterPro" id="IPR050134">
    <property type="entry name" value="NAD-dep_sirtuin_deacylases"/>
</dbReference>
<reference evidence="8 9" key="1">
    <citation type="submission" date="2016-10" db="EMBL/GenBank/DDBJ databases">
        <authorList>
            <person name="de Groot N.N."/>
        </authorList>
    </citation>
    <scope>NUCLEOTIDE SEQUENCE [LARGE SCALE GENOMIC DNA]</scope>
    <source>
        <strain evidence="8 9">DSM 44215</strain>
    </source>
</reference>
<feature type="binding site" evidence="5">
    <location>
        <begin position="51"/>
        <end position="71"/>
    </location>
    <ligand>
        <name>NAD(+)</name>
        <dbReference type="ChEBI" id="CHEBI:57540"/>
    </ligand>
</feature>
<dbReference type="PANTHER" id="PTHR11085:SF10">
    <property type="entry name" value="NAD-DEPENDENT PROTEIN DEACYLASE SIRTUIN-5, MITOCHONDRIAL-RELATED"/>
    <property type="match status" value="1"/>
</dbReference>
<dbReference type="InterPro" id="IPR026587">
    <property type="entry name" value="Sirtuin_class_II"/>
</dbReference>
<comment type="subcellular location">
    <subcellularLocation>
        <location evidence="5">Cytoplasm</location>
    </subcellularLocation>
</comment>
<dbReference type="EC" id="2.3.1.286" evidence="5"/>
<feature type="active site" description="Proton acceptor" evidence="5 6">
    <location>
        <position position="145"/>
    </location>
</feature>
<evidence type="ECO:0000256" key="3">
    <source>
        <dbReference type="ARBA" id="ARBA00022833"/>
    </source>
</evidence>
<feature type="binding site" evidence="5">
    <location>
        <position position="291"/>
    </location>
    <ligand>
        <name>NAD(+)</name>
        <dbReference type="ChEBI" id="CHEBI:57540"/>
    </ligand>
</feature>